<dbReference type="CDD" id="cd00995">
    <property type="entry name" value="PBP2_NikA_DppA_OppA_like"/>
    <property type="match status" value="1"/>
</dbReference>
<feature type="domain" description="Solute-binding protein family 5" evidence="3">
    <location>
        <begin position="85"/>
        <end position="470"/>
    </location>
</feature>
<evidence type="ECO:0000256" key="2">
    <source>
        <dbReference type="SAM" id="SignalP"/>
    </source>
</evidence>
<dbReference type="InterPro" id="IPR000914">
    <property type="entry name" value="SBP_5_dom"/>
</dbReference>
<evidence type="ECO:0000313" key="5">
    <source>
        <dbReference type="Proteomes" id="UP000807371"/>
    </source>
</evidence>
<protein>
    <submittedName>
        <fullName evidence="4">ABC transporter substrate-binding protein</fullName>
    </submittedName>
</protein>
<comment type="caution">
    <text evidence="4">The sequence shown here is derived from an EMBL/GenBank/DDBJ whole genome shotgun (WGS) entry which is preliminary data.</text>
</comment>
<accession>A0ABS0NNN2</accession>
<feature type="compositionally biased region" description="Polar residues" evidence="1">
    <location>
        <begin position="47"/>
        <end position="59"/>
    </location>
</feature>
<feature type="chain" id="PRO_5047171619" evidence="2">
    <location>
        <begin position="23"/>
        <end position="548"/>
    </location>
</feature>
<dbReference type="SUPFAM" id="SSF53850">
    <property type="entry name" value="Periplasmic binding protein-like II"/>
    <property type="match status" value="1"/>
</dbReference>
<evidence type="ECO:0000259" key="3">
    <source>
        <dbReference type="Pfam" id="PF00496"/>
    </source>
</evidence>
<keyword evidence="2" id="KW-0732">Signal</keyword>
<dbReference type="Proteomes" id="UP000807371">
    <property type="component" value="Unassembled WGS sequence"/>
</dbReference>
<organism evidence="4 5">
    <name type="scientific">Streptomyces pactum</name>
    <dbReference type="NCBI Taxonomy" id="68249"/>
    <lineage>
        <taxon>Bacteria</taxon>
        <taxon>Bacillati</taxon>
        <taxon>Actinomycetota</taxon>
        <taxon>Actinomycetes</taxon>
        <taxon>Kitasatosporales</taxon>
        <taxon>Streptomycetaceae</taxon>
        <taxon>Streptomyces</taxon>
    </lineage>
</organism>
<dbReference type="Pfam" id="PF00496">
    <property type="entry name" value="SBP_bac_5"/>
    <property type="match status" value="1"/>
</dbReference>
<proteinExistence type="predicted"/>
<dbReference type="RefSeq" id="WP_197990165.1">
    <property type="nucleotide sequence ID" value="NZ_JACYXC010000001.1"/>
</dbReference>
<gene>
    <name evidence="4" type="ORF">IHE55_19315</name>
</gene>
<dbReference type="Gene3D" id="3.10.105.10">
    <property type="entry name" value="Dipeptide-binding Protein, Domain 3"/>
    <property type="match status" value="1"/>
</dbReference>
<feature type="signal peptide" evidence="2">
    <location>
        <begin position="1"/>
        <end position="22"/>
    </location>
</feature>
<dbReference type="PROSITE" id="PS51257">
    <property type="entry name" value="PROKAR_LIPOPROTEIN"/>
    <property type="match status" value="1"/>
</dbReference>
<evidence type="ECO:0000313" key="4">
    <source>
        <dbReference type="EMBL" id="MBH5336801.1"/>
    </source>
</evidence>
<dbReference type="InterPro" id="IPR039424">
    <property type="entry name" value="SBP_5"/>
</dbReference>
<dbReference type="PIRSF" id="PIRSF002741">
    <property type="entry name" value="MppA"/>
    <property type="match status" value="1"/>
</dbReference>
<dbReference type="PANTHER" id="PTHR30290">
    <property type="entry name" value="PERIPLASMIC BINDING COMPONENT OF ABC TRANSPORTER"/>
    <property type="match status" value="1"/>
</dbReference>
<dbReference type="PANTHER" id="PTHR30290:SF83">
    <property type="entry name" value="ABC TRANSPORTER SUBSTRATE-BINDING PROTEIN"/>
    <property type="match status" value="1"/>
</dbReference>
<dbReference type="EMBL" id="JACYXC010000001">
    <property type="protein sequence ID" value="MBH5336801.1"/>
    <property type="molecule type" value="Genomic_DNA"/>
</dbReference>
<sequence length="548" mass="60129">MRGAKSAKWVALAAVVAMAATACGGGDDDKDSKGEGSGGGIVRASWTDPQNPLEPSNTNEVQGGKVLDMIFRGLMEYDPKTGEAKQAMAESIETKDQQTFTFKLKKGWKFSDGTPVTAKSYVDAWNYGAHIDNKQLNSYFFSDIEGYDDVHPAEEGAKAKAETMSGLKVVDEHTFTVKLKEKFSTWPQRLGYKAYSPLPEAFFKDHDGWLKKPVGNGPYKVDSYKKGTGMKLSVNESYAGAEKPKNKGVELKVYTDFNTAYNEVMSGDLDVLDDVPAGQLANVEQDMQGRYINQPAGIIQAITFPLYDKGWSSKKAVKVRQGISMAINREEITKTIFQNTRTPATDFTSPVLGAAGGYSKDICGEFCTYNPEKAKKLIQEGGGIPGGQMVLSSNIDTGSHKDWMDAVCNSINKVLDDKDACRVNPVGTFADFRDQITKDQMKGPFRSGWQMDYPLIDNFLTPIYKTGGSSNDGSYSNKEFDKLIDKANAEADTTKAIKLYQDAEKILFQDMPGIALWYQNGSGAYSDKVDNVALDAFSVPVFKDITVK</sequence>
<feature type="region of interest" description="Disordered" evidence="1">
    <location>
        <begin position="23"/>
        <end position="59"/>
    </location>
</feature>
<dbReference type="InterPro" id="IPR030678">
    <property type="entry name" value="Peptide/Ni-bd"/>
</dbReference>
<dbReference type="Gene3D" id="3.40.190.10">
    <property type="entry name" value="Periplasmic binding protein-like II"/>
    <property type="match status" value="1"/>
</dbReference>
<keyword evidence="5" id="KW-1185">Reference proteome</keyword>
<evidence type="ECO:0000256" key="1">
    <source>
        <dbReference type="SAM" id="MobiDB-lite"/>
    </source>
</evidence>
<name>A0ABS0NNN2_9ACTN</name>
<dbReference type="Gene3D" id="3.90.76.10">
    <property type="entry name" value="Dipeptide-binding Protein, Domain 1"/>
    <property type="match status" value="1"/>
</dbReference>
<reference evidence="4 5" key="1">
    <citation type="submission" date="2020-09" db="EMBL/GenBank/DDBJ databases">
        <title>Biosynthesis of the nuclear factor of activated T cells inhibitor NFAT-133 and its congeners in Streptomyces pactum.</title>
        <authorList>
            <person name="Zhou W."/>
            <person name="Posri P."/>
            <person name="Abugrain M.E."/>
            <person name="Weisberg A.J."/>
            <person name="Chang J.H."/>
            <person name="Mahmud T."/>
        </authorList>
    </citation>
    <scope>NUCLEOTIDE SEQUENCE [LARGE SCALE GENOMIC DNA]</scope>
    <source>
        <strain evidence="4 5">ATCC 27456</strain>
    </source>
</reference>